<dbReference type="InterPro" id="IPR012902">
    <property type="entry name" value="N_methyl_site"/>
</dbReference>
<dbReference type="SUPFAM" id="SSF54523">
    <property type="entry name" value="Pili subunits"/>
    <property type="match status" value="1"/>
</dbReference>
<evidence type="ECO:0000313" key="2">
    <source>
        <dbReference type="EMBL" id="MPW25124.1"/>
    </source>
</evidence>
<keyword evidence="1" id="KW-0812">Transmembrane</keyword>
<proteinExistence type="predicted"/>
<dbReference type="Proteomes" id="UP000440004">
    <property type="component" value="Unassembled WGS sequence"/>
</dbReference>
<dbReference type="AlphaFoldDB" id="A0A6A7K6U0"/>
<protein>
    <submittedName>
        <fullName evidence="2">Prepilin-type N-terminal cleavage/methylation domain-containing protein</fullName>
    </submittedName>
</protein>
<dbReference type="InterPro" id="IPR045584">
    <property type="entry name" value="Pilin-like"/>
</dbReference>
<organism evidence="2 3">
    <name type="scientific">Alkalibaculum sporogenes</name>
    <dbReference type="NCBI Taxonomy" id="2655001"/>
    <lineage>
        <taxon>Bacteria</taxon>
        <taxon>Bacillati</taxon>
        <taxon>Bacillota</taxon>
        <taxon>Clostridia</taxon>
        <taxon>Eubacteriales</taxon>
        <taxon>Eubacteriaceae</taxon>
        <taxon>Alkalibaculum</taxon>
    </lineage>
</organism>
<name>A0A6A7K6U0_9FIRM</name>
<evidence type="ECO:0000313" key="3">
    <source>
        <dbReference type="Proteomes" id="UP000440004"/>
    </source>
</evidence>
<accession>A0A6A7K6U0</accession>
<feature type="transmembrane region" description="Helical" evidence="1">
    <location>
        <begin position="7"/>
        <end position="28"/>
    </location>
</feature>
<reference evidence="2 3" key="1">
    <citation type="submission" date="2019-10" db="EMBL/GenBank/DDBJ databases">
        <title>Alkalibaculum tamaniensis sp.nov., a new alkaliphilic acetogen, isolated on methoxylated aromatics from a mud volcano.</title>
        <authorList>
            <person name="Khomyakova M.A."/>
            <person name="Merkel A.Y."/>
            <person name="Bonch-Osmolovskaya E.A."/>
            <person name="Slobodkin A.I."/>
        </authorList>
    </citation>
    <scope>NUCLEOTIDE SEQUENCE [LARGE SCALE GENOMIC DNA]</scope>
    <source>
        <strain evidence="2 3">M08DMB</strain>
    </source>
</reference>
<sequence>MKRNKGFTLVEIVVALAIFSLLICITFISSDTLRNFVQRQNLKTQSREVLQALLVGKNNAVIDGYTRKIIIYKDKIYIQTIKETIETEKIEFRDSIFITSNTYNAKRLELRPIGTVNLGGHFTFENQMGDKMTIVVQIASGRIYLKEGS</sequence>
<dbReference type="NCBIfam" id="TIGR02532">
    <property type="entry name" value="IV_pilin_GFxxxE"/>
    <property type="match status" value="1"/>
</dbReference>
<dbReference type="Pfam" id="PF07963">
    <property type="entry name" value="N_methyl"/>
    <property type="match status" value="1"/>
</dbReference>
<keyword evidence="1" id="KW-0472">Membrane</keyword>
<keyword evidence="3" id="KW-1185">Reference proteome</keyword>
<dbReference type="EMBL" id="WHNX01000006">
    <property type="protein sequence ID" value="MPW25124.1"/>
    <property type="molecule type" value="Genomic_DNA"/>
</dbReference>
<dbReference type="RefSeq" id="WP_152802307.1">
    <property type="nucleotide sequence ID" value="NZ_WHNX01000006.1"/>
</dbReference>
<evidence type="ECO:0000256" key="1">
    <source>
        <dbReference type="SAM" id="Phobius"/>
    </source>
</evidence>
<gene>
    <name evidence="2" type="ORF">GC105_04890</name>
</gene>
<keyword evidence="1" id="KW-1133">Transmembrane helix</keyword>
<comment type="caution">
    <text evidence="2">The sequence shown here is derived from an EMBL/GenBank/DDBJ whole genome shotgun (WGS) entry which is preliminary data.</text>
</comment>